<keyword evidence="6" id="KW-1185">Reference proteome</keyword>
<protein>
    <submittedName>
        <fullName evidence="5">DUF4965 domain-containing protein</fullName>
    </submittedName>
</protein>
<evidence type="ECO:0000259" key="4">
    <source>
        <dbReference type="Pfam" id="PF17168"/>
    </source>
</evidence>
<dbReference type="Gene3D" id="2.60.120.260">
    <property type="entry name" value="Galactose-binding domain-like"/>
    <property type="match status" value="1"/>
</dbReference>
<dbReference type="RefSeq" id="WP_154283164.1">
    <property type="nucleotide sequence ID" value="NZ_JBHUJQ010000001.1"/>
</dbReference>
<dbReference type="InterPro" id="IPR033433">
    <property type="entry name" value="GtaA_N"/>
</dbReference>
<evidence type="ECO:0000259" key="2">
    <source>
        <dbReference type="Pfam" id="PF16334"/>
    </source>
</evidence>
<dbReference type="Proteomes" id="UP000487757">
    <property type="component" value="Unassembled WGS sequence"/>
</dbReference>
<feature type="signal peptide" evidence="1">
    <location>
        <begin position="1"/>
        <end position="19"/>
    </location>
</feature>
<feature type="domain" description="Glutaminase A central" evidence="3">
    <location>
        <begin position="469"/>
        <end position="805"/>
    </location>
</feature>
<dbReference type="PANTHER" id="PTHR31987:SF1">
    <property type="entry name" value="GLUTAMINASE A"/>
    <property type="match status" value="1"/>
</dbReference>
<evidence type="ECO:0000313" key="6">
    <source>
        <dbReference type="Proteomes" id="UP000487757"/>
    </source>
</evidence>
<dbReference type="PANTHER" id="PTHR31987">
    <property type="entry name" value="GLUTAMINASE A-RELATED"/>
    <property type="match status" value="1"/>
</dbReference>
<accession>A0A7K0G4M7</accession>
<comment type="caution">
    <text evidence="5">The sequence shown here is derived from an EMBL/GenBank/DDBJ whole genome shotgun (WGS) entry which is preliminary data.</text>
</comment>
<sequence length="814" mass="90772">MKNLYALAVLLVYSMCTIAQDKAPAYPLITHDTYLSIWSFGDGLNQSTTKHWTGKEHSLNGIIKVDNHFYRFLGADSKSYKTILAAADEENYQASYSTKKPAEGWKGLNFDQASWMKGKAPFGDDQMAKTKWDTDEIFYRRKFSMAKKSTAKKYLKLNHDDNVMVYLNGQLIYQKEGWVHEYIYIPIPGDALKTGDNILAINCKNTAGGRFLDAGIVEEGPLAANVINATQTSVSVNATNTSYTFTAGGVNLNLTFTSPLLLNDVNLTARPVSYITYAVKSADAKAHKVDVYFGASSNLAVNTPNQPVSVWKNTKNDLSILKAGTVEQPVLQKKNDDLRIDWGYLYIAVPTEFKAVQFIGKQGDNINAFKSGKYPQVPQAINVKTQDLGTVIPFGTVTSKPIEKYIMLGYDDLKSIEYFGDQLLPIWRKSATASFEDQLSAANAEYSALQAKTKAFDAKLVEDATKVGGKEYADLCKLAYRQSIAAHKIVYAPNGDLLFLSKENFSGGFINTVDVTYPSAPQYLLYNPELLKGMLNGIFYYSESGKWKKPYPAHDIGTYPVANGQIYGEDMPVEEAGNMLILAAAITRADGNTVYAAKHWEVMSVWADYLLKEGFDPANQLCTDDFAGHLARNANLSVKAIVGLGAYAQMADLSGKKETATKYRNAALEMAKNWQKLADGGDHFALTFNDKNTWSQKYNLVWDKLLKLNLFPKSVYKKEIDYYLTKQNEFGLPLDSRKDYTKSDWIVWTATLADNQADFEKFIGPVHKFATETTSKVPLTDWHETKTGTKTGFQARSVVGGYFIKMLADQWNIK</sequence>
<evidence type="ECO:0000259" key="3">
    <source>
        <dbReference type="Pfam" id="PF16335"/>
    </source>
</evidence>
<dbReference type="OrthoDB" id="175993at2"/>
<dbReference type="AlphaFoldDB" id="A0A7K0G4M7"/>
<organism evidence="5 6">
    <name type="scientific">Pedobacter petrophilus</name>
    <dbReference type="NCBI Taxonomy" id="1908241"/>
    <lineage>
        <taxon>Bacteria</taxon>
        <taxon>Pseudomonadati</taxon>
        <taxon>Bacteroidota</taxon>
        <taxon>Sphingobacteriia</taxon>
        <taxon>Sphingobacteriales</taxon>
        <taxon>Sphingobacteriaceae</taxon>
        <taxon>Pedobacter</taxon>
    </lineage>
</organism>
<dbReference type="Pfam" id="PF16334">
    <property type="entry name" value="DUF4964"/>
    <property type="match status" value="1"/>
</dbReference>
<dbReference type="EMBL" id="WKKH01000072">
    <property type="protein sequence ID" value="MRX78765.1"/>
    <property type="molecule type" value="Genomic_DNA"/>
</dbReference>
<gene>
    <name evidence="5" type="ORF">GJU39_22055</name>
</gene>
<dbReference type="Pfam" id="PF16335">
    <property type="entry name" value="GtaA_6_Hairpin"/>
    <property type="match status" value="1"/>
</dbReference>
<dbReference type="InterPro" id="IPR008979">
    <property type="entry name" value="Galactose-bd-like_sf"/>
</dbReference>
<keyword evidence="1" id="KW-0732">Signal</keyword>
<feature type="domain" description="Glutaminase A N-terminal" evidence="4">
    <location>
        <begin position="239"/>
        <end position="463"/>
    </location>
</feature>
<reference evidence="5 6" key="1">
    <citation type="submission" date="2019-11" db="EMBL/GenBank/DDBJ databases">
        <title>Pedobacter petrophilus genome.</title>
        <authorList>
            <person name="Feldbauer M.J."/>
            <person name="Newman J.D."/>
        </authorList>
    </citation>
    <scope>NUCLEOTIDE SEQUENCE [LARGE SCALE GENOMIC DNA]</scope>
    <source>
        <strain evidence="5 6">LMG 29686</strain>
    </source>
</reference>
<dbReference type="SUPFAM" id="SSF48208">
    <property type="entry name" value="Six-hairpin glycosidases"/>
    <property type="match status" value="1"/>
</dbReference>
<dbReference type="InterPro" id="IPR032514">
    <property type="entry name" value="GtaA_central"/>
</dbReference>
<name>A0A7K0G4M7_9SPHI</name>
<dbReference type="InterPro" id="IPR008928">
    <property type="entry name" value="6-hairpin_glycosidase_sf"/>
</dbReference>
<dbReference type="Pfam" id="PF17168">
    <property type="entry name" value="DUF5127"/>
    <property type="match status" value="1"/>
</dbReference>
<proteinExistence type="predicted"/>
<dbReference type="InterPro" id="IPR052743">
    <property type="entry name" value="Glutaminase_GtaA"/>
</dbReference>
<dbReference type="SUPFAM" id="SSF49785">
    <property type="entry name" value="Galactose-binding domain-like"/>
    <property type="match status" value="1"/>
</dbReference>
<feature type="domain" description="DUF4964" evidence="2">
    <location>
        <begin position="19"/>
        <end position="84"/>
    </location>
</feature>
<evidence type="ECO:0000313" key="5">
    <source>
        <dbReference type="EMBL" id="MRX78765.1"/>
    </source>
</evidence>
<dbReference type="GO" id="GO:0005975">
    <property type="term" value="P:carbohydrate metabolic process"/>
    <property type="evidence" value="ECO:0007669"/>
    <property type="project" value="InterPro"/>
</dbReference>
<dbReference type="InterPro" id="IPR032515">
    <property type="entry name" value="DUF4964"/>
</dbReference>
<feature type="chain" id="PRO_5029524820" evidence="1">
    <location>
        <begin position="20"/>
        <end position="814"/>
    </location>
</feature>
<evidence type="ECO:0000256" key="1">
    <source>
        <dbReference type="SAM" id="SignalP"/>
    </source>
</evidence>